<dbReference type="EMBL" id="MU119048">
    <property type="protein sequence ID" value="KAF9641866.1"/>
    <property type="molecule type" value="Genomic_DNA"/>
</dbReference>
<protein>
    <submittedName>
        <fullName evidence="1">Uncharacterized protein</fullName>
    </submittedName>
</protein>
<organism evidence="1 2">
    <name type="scientific">Thelephora ganbajun</name>
    <name type="common">Ganba fungus</name>
    <dbReference type="NCBI Taxonomy" id="370292"/>
    <lineage>
        <taxon>Eukaryota</taxon>
        <taxon>Fungi</taxon>
        <taxon>Dikarya</taxon>
        <taxon>Basidiomycota</taxon>
        <taxon>Agaricomycotina</taxon>
        <taxon>Agaricomycetes</taxon>
        <taxon>Thelephorales</taxon>
        <taxon>Thelephoraceae</taxon>
        <taxon>Thelephora</taxon>
    </lineage>
</organism>
<evidence type="ECO:0000313" key="2">
    <source>
        <dbReference type="Proteomes" id="UP000886501"/>
    </source>
</evidence>
<reference evidence="1" key="2">
    <citation type="journal article" date="2020" name="Nat. Commun.">
        <title>Large-scale genome sequencing of mycorrhizal fungi provides insights into the early evolution of symbiotic traits.</title>
        <authorList>
            <person name="Miyauchi S."/>
            <person name="Kiss E."/>
            <person name="Kuo A."/>
            <person name="Drula E."/>
            <person name="Kohler A."/>
            <person name="Sanchez-Garcia M."/>
            <person name="Morin E."/>
            <person name="Andreopoulos B."/>
            <person name="Barry K.W."/>
            <person name="Bonito G."/>
            <person name="Buee M."/>
            <person name="Carver A."/>
            <person name="Chen C."/>
            <person name="Cichocki N."/>
            <person name="Clum A."/>
            <person name="Culley D."/>
            <person name="Crous P.W."/>
            <person name="Fauchery L."/>
            <person name="Girlanda M."/>
            <person name="Hayes R.D."/>
            <person name="Keri Z."/>
            <person name="LaButti K."/>
            <person name="Lipzen A."/>
            <person name="Lombard V."/>
            <person name="Magnuson J."/>
            <person name="Maillard F."/>
            <person name="Murat C."/>
            <person name="Nolan M."/>
            <person name="Ohm R.A."/>
            <person name="Pangilinan J."/>
            <person name="Pereira M.F."/>
            <person name="Perotto S."/>
            <person name="Peter M."/>
            <person name="Pfister S."/>
            <person name="Riley R."/>
            <person name="Sitrit Y."/>
            <person name="Stielow J.B."/>
            <person name="Szollosi G."/>
            <person name="Zifcakova L."/>
            <person name="Stursova M."/>
            <person name="Spatafora J.W."/>
            <person name="Tedersoo L."/>
            <person name="Vaario L.M."/>
            <person name="Yamada A."/>
            <person name="Yan M."/>
            <person name="Wang P."/>
            <person name="Xu J."/>
            <person name="Bruns T."/>
            <person name="Baldrian P."/>
            <person name="Vilgalys R."/>
            <person name="Dunand C."/>
            <person name="Henrissat B."/>
            <person name="Grigoriev I.V."/>
            <person name="Hibbett D."/>
            <person name="Nagy L.G."/>
            <person name="Martin F.M."/>
        </authorList>
    </citation>
    <scope>NUCLEOTIDE SEQUENCE</scope>
    <source>
        <strain evidence="1">P2</strain>
    </source>
</reference>
<reference evidence="1" key="1">
    <citation type="submission" date="2019-10" db="EMBL/GenBank/DDBJ databases">
        <authorList>
            <consortium name="DOE Joint Genome Institute"/>
            <person name="Kuo A."/>
            <person name="Miyauchi S."/>
            <person name="Kiss E."/>
            <person name="Drula E."/>
            <person name="Kohler A."/>
            <person name="Sanchez-Garcia M."/>
            <person name="Andreopoulos B."/>
            <person name="Barry K.W."/>
            <person name="Bonito G."/>
            <person name="Buee M."/>
            <person name="Carver A."/>
            <person name="Chen C."/>
            <person name="Cichocki N."/>
            <person name="Clum A."/>
            <person name="Culley D."/>
            <person name="Crous P.W."/>
            <person name="Fauchery L."/>
            <person name="Girlanda M."/>
            <person name="Hayes R."/>
            <person name="Keri Z."/>
            <person name="Labutti K."/>
            <person name="Lipzen A."/>
            <person name="Lombard V."/>
            <person name="Magnuson J."/>
            <person name="Maillard F."/>
            <person name="Morin E."/>
            <person name="Murat C."/>
            <person name="Nolan M."/>
            <person name="Ohm R."/>
            <person name="Pangilinan J."/>
            <person name="Pereira M."/>
            <person name="Perotto S."/>
            <person name="Peter M."/>
            <person name="Riley R."/>
            <person name="Sitrit Y."/>
            <person name="Stielow B."/>
            <person name="Szollosi G."/>
            <person name="Zifcakova L."/>
            <person name="Stursova M."/>
            <person name="Spatafora J.W."/>
            <person name="Tedersoo L."/>
            <person name="Vaario L.-M."/>
            <person name="Yamada A."/>
            <person name="Yan M."/>
            <person name="Wang P."/>
            <person name="Xu J."/>
            <person name="Bruns T."/>
            <person name="Baldrian P."/>
            <person name="Vilgalys R."/>
            <person name="Henrissat B."/>
            <person name="Grigoriev I.V."/>
            <person name="Hibbett D."/>
            <person name="Nagy L.G."/>
            <person name="Martin F.M."/>
        </authorList>
    </citation>
    <scope>NUCLEOTIDE SEQUENCE</scope>
    <source>
        <strain evidence="1">P2</strain>
    </source>
</reference>
<dbReference type="Proteomes" id="UP000886501">
    <property type="component" value="Unassembled WGS sequence"/>
</dbReference>
<evidence type="ECO:0000313" key="1">
    <source>
        <dbReference type="EMBL" id="KAF9641866.1"/>
    </source>
</evidence>
<gene>
    <name evidence="1" type="ORF">BDM02DRAFT_3273665</name>
</gene>
<comment type="caution">
    <text evidence="1">The sequence shown here is derived from an EMBL/GenBank/DDBJ whole genome shotgun (WGS) entry which is preliminary data.</text>
</comment>
<sequence length="145" mass="16806">MAKTPQSIRILCANGSKIEGAPTLARAPHKYWLDRFERQFPHPPKEKNCPRPLAGAFNIVVSTREDPHYEEPEDDRVFQELLVEHEDELYLEPLEEVWDDLVRMGPKYKELTGLLRQTAASLAESHILAFWCTIFFLLCYLPLPT</sequence>
<accession>A0ACB6YY94</accession>
<keyword evidence="2" id="KW-1185">Reference proteome</keyword>
<name>A0ACB6YY94_THEGA</name>
<proteinExistence type="predicted"/>